<organism evidence="2 3">
    <name type="scientific">Flagellimonas spongiicola</name>
    <dbReference type="NCBI Taxonomy" id="2942208"/>
    <lineage>
        <taxon>Bacteria</taxon>
        <taxon>Pseudomonadati</taxon>
        <taxon>Bacteroidota</taxon>
        <taxon>Flavobacteriia</taxon>
        <taxon>Flavobacteriales</taxon>
        <taxon>Flavobacteriaceae</taxon>
        <taxon>Flagellimonas</taxon>
    </lineage>
</organism>
<sequence>MKIVKKILLALLVILVVLQFIRPDKNLSDQDVTDVFETETQPNKEVVAILENKCYDCHSNNTEYPWYAEVAPISYWLDGHIEEGKEHFNVSEWATYDLEKKEHKMEELVEEVEEDKMPESSYTWIHGNLTPDEKEKLMEWGKQVRMAYKDKMGG</sequence>
<evidence type="ECO:0000313" key="3">
    <source>
        <dbReference type="Proteomes" id="UP001203607"/>
    </source>
</evidence>
<name>A0ABT0PP40_9FLAO</name>
<dbReference type="EMBL" id="JAMFMA010000001">
    <property type="protein sequence ID" value="MCL6272726.1"/>
    <property type="molecule type" value="Genomic_DNA"/>
</dbReference>
<feature type="domain" description="Haem-binding" evidence="1">
    <location>
        <begin position="12"/>
        <end position="145"/>
    </location>
</feature>
<dbReference type="Proteomes" id="UP001203607">
    <property type="component" value="Unassembled WGS sequence"/>
</dbReference>
<evidence type="ECO:0000259" key="1">
    <source>
        <dbReference type="SMART" id="SM01235"/>
    </source>
</evidence>
<keyword evidence="3" id="KW-1185">Reference proteome</keyword>
<reference evidence="2 3" key="1">
    <citation type="submission" date="2022-05" db="EMBL/GenBank/DDBJ databases">
        <authorList>
            <person name="Park J.-S."/>
        </authorList>
    </citation>
    <scope>NUCLEOTIDE SEQUENCE [LARGE SCALE GENOMIC DNA]</scope>
    <source>
        <strain evidence="2 3">2012CJ35-5</strain>
    </source>
</reference>
<proteinExistence type="predicted"/>
<dbReference type="InterPro" id="IPR025992">
    <property type="entry name" value="Haem-bd"/>
</dbReference>
<evidence type="ECO:0000313" key="2">
    <source>
        <dbReference type="EMBL" id="MCL6272726.1"/>
    </source>
</evidence>
<comment type="caution">
    <text evidence="2">The sequence shown here is derived from an EMBL/GenBank/DDBJ whole genome shotgun (WGS) entry which is preliminary data.</text>
</comment>
<accession>A0ABT0PP40</accession>
<protein>
    <submittedName>
        <fullName evidence="2">Heme-binding domain-containing protein</fullName>
    </submittedName>
</protein>
<dbReference type="SMART" id="SM01235">
    <property type="entry name" value="Haem_bd"/>
    <property type="match status" value="1"/>
</dbReference>
<dbReference type="Pfam" id="PF14376">
    <property type="entry name" value="Haem_bd"/>
    <property type="match status" value="1"/>
</dbReference>
<gene>
    <name evidence="2" type="ORF">M3P19_01835</name>
</gene>
<dbReference type="RefSeq" id="WP_249655911.1">
    <property type="nucleotide sequence ID" value="NZ_JAMFMA010000001.1"/>
</dbReference>